<dbReference type="CDD" id="cd04301">
    <property type="entry name" value="NAT_SF"/>
    <property type="match status" value="2"/>
</dbReference>
<keyword evidence="1 4" id="KW-0808">Transferase</keyword>
<dbReference type="GO" id="GO:0016747">
    <property type="term" value="F:acyltransferase activity, transferring groups other than amino-acyl groups"/>
    <property type="evidence" value="ECO:0007669"/>
    <property type="project" value="InterPro"/>
</dbReference>
<keyword evidence="5" id="KW-1185">Reference proteome</keyword>
<dbReference type="RefSeq" id="WP_165441791.1">
    <property type="nucleotide sequence ID" value="NZ_SJPG01000001.1"/>
</dbReference>
<dbReference type="Proteomes" id="UP000316095">
    <property type="component" value="Unassembled WGS sequence"/>
</dbReference>
<evidence type="ECO:0000259" key="3">
    <source>
        <dbReference type="PROSITE" id="PS51186"/>
    </source>
</evidence>
<evidence type="ECO:0000313" key="4">
    <source>
        <dbReference type="EMBL" id="TWT62416.1"/>
    </source>
</evidence>
<dbReference type="Pfam" id="PF00583">
    <property type="entry name" value="Acetyltransf_1"/>
    <property type="match status" value="2"/>
</dbReference>
<dbReference type="PANTHER" id="PTHR43877">
    <property type="entry name" value="AMINOALKYLPHOSPHONATE N-ACETYLTRANSFERASE-RELATED-RELATED"/>
    <property type="match status" value="1"/>
</dbReference>
<dbReference type="SUPFAM" id="SSF55729">
    <property type="entry name" value="Acyl-CoA N-acyltransferases (Nat)"/>
    <property type="match status" value="2"/>
</dbReference>
<dbReference type="Gene3D" id="3.40.630.30">
    <property type="match status" value="1"/>
</dbReference>
<dbReference type="InterPro" id="IPR050832">
    <property type="entry name" value="Bact_Acetyltransf"/>
</dbReference>
<evidence type="ECO:0000256" key="1">
    <source>
        <dbReference type="ARBA" id="ARBA00022679"/>
    </source>
</evidence>
<feature type="domain" description="N-acetyltransferase" evidence="3">
    <location>
        <begin position="4"/>
        <end position="175"/>
    </location>
</feature>
<protein>
    <submittedName>
        <fullName evidence="4">Putative acetyltransferase</fullName>
    </submittedName>
</protein>
<gene>
    <name evidence="4" type="ORF">Pan54_31580</name>
</gene>
<evidence type="ECO:0000313" key="5">
    <source>
        <dbReference type="Proteomes" id="UP000316095"/>
    </source>
</evidence>
<feature type="domain" description="N-acetyltransferase" evidence="3">
    <location>
        <begin position="181"/>
        <end position="320"/>
    </location>
</feature>
<dbReference type="InterPro" id="IPR000182">
    <property type="entry name" value="GNAT_dom"/>
</dbReference>
<sequence>MADVQIRTFRNFDPPELVRLWNSAHQSRGVAAPISADIFDSTVLAHLYFDPAGMIVAQQGQNLVGFVHVGFCSNETRTALDHTQAVICAIVVDPQHQHEDIGTQLLSAARDYAQTSGATILFAGPSPNRDPFYSGIYGGSRPSGFLASQPSLDGFLLQNGFEAFERHGIFQKDLQNTREPINFRLSTIRRKTELRLIEDEQTDDWWWNVRRARFDMLRFEMLPKNQLEPIVAAITVYGLDFYISNWNHRAVGMLDLFVMEDHRRKGYGQALLVEVGRRLKDEMITLLEIHAPLENEAMVKLIEGAGFTQIDTGIVYRQKL</sequence>
<keyword evidence="2" id="KW-0012">Acyltransferase</keyword>
<organism evidence="4 5">
    <name type="scientific">Rubinisphaera italica</name>
    <dbReference type="NCBI Taxonomy" id="2527969"/>
    <lineage>
        <taxon>Bacteria</taxon>
        <taxon>Pseudomonadati</taxon>
        <taxon>Planctomycetota</taxon>
        <taxon>Planctomycetia</taxon>
        <taxon>Planctomycetales</taxon>
        <taxon>Planctomycetaceae</taxon>
        <taxon>Rubinisphaera</taxon>
    </lineage>
</organism>
<comment type="caution">
    <text evidence="4">The sequence shown here is derived from an EMBL/GenBank/DDBJ whole genome shotgun (WGS) entry which is preliminary data.</text>
</comment>
<dbReference type="PROSITE" id="PS51186">
    <property type="entry name" value="GNAT"/>
    <property type="match status" value="2"/>
</dbReference>
<name>A0A5C5XGW7_9PLAN</name>
<dbReference type="EMBL" id="SJPG01000001">
    <property type="protein sequence ID" value="TWT62416.1"/>
    <property type="molecule type" value="Genomic_DNA"/>
</dbReference>
<accession>A0A5C5XGW7</accession>
<dbReference type="InterPro" id="IPR016181">
    <property type="entry name" value="Acyl_CoA_acyltransferase"/>
</dbReference>
<proteinExistence type="predicted"/>
<evidence type="ECO:0000256" key="2">
    <source>
        <dbReference type="ARBA" id="ARBA00023315"/>
    </source>
</evidence>
<reference evidence="4 5" key="1">
    <citation type="submission" date="2019-02" db="EMBL/GenBank/DDBJ databases">
        <title>Deep-cultivation of Planctomycetes and their phenomic and genomic characterization uncovers novel biology.</title>
        <authorList>
            <person name="Wiegand S."/>
            <person name="Jogler M."/>
            <person name="Boedeker C."/>
            <person name="Pinto D."/>
            <person name="Vollmers J."/>
            <person name="Rivas-Marin E."/>
            <person name="Kohn T."/>
            <person name="Peeters S.H."/>
            <person name="Heuer A."/>
            <person name="Rast P."/>
            <person name="Oberbeckmann S."/>
            <person name="Bunk B."/>
            <person name="Jeske O."/>
            <person name="Meyerdierks A."/>
            <person name="Storesund J.E."/>
            <person name="Kallscheuer N."/>
            <person name="Luecker S."/>
            <person name="Lage O.M."/>
            <person name="Pohl T."/>
            <person name="Merkel B.J."/>
            <person name="Hornburger P."/>
            <person name="Mueller R.-W."/>
            <person name="Bruemmer F."/>
            <person name="Labrenz M."/>
            <person name="Spormann A.M."/>
            <person name="Op Den Camp H."/>
            <person name="Overmann J."/>
            <person name="Amann R."/>
            <person name="Jetten M.S.M."/>
            <person name="Mascher T."/>
            <person name="Medema M.H."/>
            <person name="Devos D.P."/>
            <person name="Kaster A.-K."/>
            <person name="Ovreas L."/>
            <person name="Rohde M."/>
            <person name="Galperin M.Y."/>
            <person name="Jogler C."/>
        </authorList>
    </citation>
    <scope>NUCLEOTIDE SEQUENCE [LARGE SCALE GENOMIC DNA]</scope>
    <source>
        <strain evidence="4 5">Pan54</strain>
    </source>
</reference>
<dbReference type="AlphaFoldDB" id="A0A5C5XGW7"/>